<evidence type="ECO:0000313" key="2">
    <source>
        <dbReference type="WBParaSite" id="PDA_v2.g12309.t1"/>
    </source>
</evidence>
<reference evidence="2" key="1">
    <citation type="submission" date="2022-11" db="UniProtKB">
        <authorList>
            <consortium name="WormBaseParasite"/>
        </authorList>
    </citation>
    <scope>IDENTIFICATION</scope>
</reference>
<accession>A0A914P383</accession>
<name>A0A914P383_9BILA</name>
<dbReference type="WBParaSite" id="PDA_v2.g12309.t1">
    <property type="protein sequence ID" value="PDA_v2.g12309.t1"/>
    <property type="gene ID" value="PDA_v2.g12309"/>
</dbReference>
<sequence>MVKCQFCGEWIHESNECKKYATDKDRKIIADKKKFCRFCFIKSDKIHLPYTKECPTNDKCIGWYSTDHHAVFCPERVKAMAKKLFLPKIDEDLFQRFIETFEIEEQFAFGLSSLKAQKYAALKNIKLSDRFYIGDSNSISLETFLNLHEILAVTQTLYIFDPKNCPRMIASKNITKSVNGVIIKIRYENREKQEEFHRFADKMSKIFIEKRYRDNEEVPYIVLELDGFLDYSGFTLNSFKKHISATKRSFQL</sequence>
<dbReference type="AlphaFoldDB" id="A0A914P383"/>
<organism evidence="1 2">
    <name type="scientific">Panagrolaimus davidi</name>
    <dbReference type="NCBI Taxonomy" id="227884"/>
    <lineage>
        <taxon>Eukaryota</taxon>
        <taxon>Metazoa</taxon>
        <taxon>Ecdysozoa</taxon>
        <taxon>Nematoda</taxon>
        <taxon>Chromadorea</taxon>
        <taxon>Rhabditida</taxon>
        <taxon>Tylenchina</taxon>
        <taxon>Panagrolaimomorpha</taxon>
        <taxon>Panagrolaimoidea</taxon>
        <taxon>Panagrolaimidae</taxon>
        <taxon>Panagrolaimus</taxon>
    </lineage>
</organism>
<proteinExistence type="predicted"/>
<keyword evidence="1" id="KW-1185">Reference proteome</keyword>
<protein>
    <submittedName>
        <fullName evidence="2">Uncharacterized protein</fullName>
    </submittedName>
</protein>
<evidence type="ECO:0000313" key="1">
    <source>
        <dbReference type="Proteomes" id="UP000887578"/>
    </source>
</evidence>
<dbReference type="Proteomes" id="UP000887578">
    <property type="component" value="Unplaced"/>
</dbReference>